<gene>
    <name evidence="3" type="ORF">GCM10022254_34020</name>
</gene>
<name>A0ABP8C357_9ACTN</name>
<dbReference type="InterPro" id="IPR003439">
    <property type="entry name" value="ABC_transporter-like_ATP-bd"/>
</dbReference>
<feature type="transmembrane region" description="Helical" evidence="1">
    <location>
        <begin position="62"/>
        <end position="79"/>
    </location>
</feature>
<reference evidence="4" key="1">
    <citation type="journal article" date="2019" name="Int. J. Syst. Evol. Microbiol.">
        <title>The Global Catalogue of Microorganisms (GCM) 10K type strain sequencing project: providing services to taxonomists for standard genome sequencing and annotation.</title>
        <authorList>
            <consortium name="The Broad Institute Genomics Platform"/>
            <consortium name="The Broad Institute Genome Sequencing Center for Infectious Disease"/>
            <person name="Wu L."/>
            <person name="Ma J."/>
        </authorList>
    </citation>
    <scope>NUCLEOTIDE SEQUENCE [LARGE SCALE GENOMIC DNA]</scope>
    <source>
        <strain evidence="4">JCM 17440</strain>
    </source>
</reference>
<keyword evidence="4" id="KW-1185">Reference proteome</keyword>
<comment type="caution">
    <text evidence="3">The sequence shown here is derived from an EMBL/GenBank/DDBJ whole genome shotgun (WGS) entry which is preliminary data.</text>
</comment>
<organism evidence="3 4">
    <name type="scientific">Actinomadura meridiana</name>
    <dbReference type="NCBI Taxonomy" id="559626"/>
    <lineage>
        <taxon>Bacteria</taxon>
        <taxon>Bacillati</taxon>
        <taxon>Actinomycetota</taxon>
        <taxon>Actinomycetes</taxon>
        <taxon>Streptosporangiales</taxon>
        <taxon>Thermomonosporaceae</taxon>
        <taxon>Actinomadura</taxon>
    </lineage>
</organism>
<keyword evidence="1" id="KW-1133">Transmembrane helix</keyword>
<evidence type="ECO:0000313" key="3">
    <source>
        <dbReference type="EMBL" id="GAA4232892.1"/>
    </source>
</evidence>
<dbReference type="Proteomes" id="UP001501710">
    <property type="component" value="Unassembled WGS sequence"/>
</dbReference>
<evidence type="ECO:0000256" key="1">
    <source>
        <dbReference type="SAM" id="Phobius"/>
    </source>
</evidence>
<sequence>MMPRSYRDQVGQLTELIGIGIGIGGQLFKPLRTFSGGMKRSLEIIRSLMCSPDALFLDEPTSGLEFFAVFVLVGTFFFARNERNR</sequence>
<evidence type="ECO:0000259" key="2">
    <source>
        <dbReference type="Pfam" id="PF00005"/>
    </source>
</evidence>
<dbReference type="SUPFAM" id="SSF52540">
    <property type="entry name" value="P-loop containing nucleoside triphosphate hydrolases"/>
    <property type="match status" value="1"/>
</dbReference>
<feature type="domain" description="ABC transporter" evidence="2">
    <location>
        <begin position="30"/>
        <end position="62"/>
    </location>
</feature>
<dbReference type="InterPro" id="IPR027417">
    <property type="entry name" value="P-loop_NTPase"/>
</dbReference>
<dbReference type="Pfam" id="PF00005">
    <property type="entry name" value="ABC_tran"/>
    <property type="match status" value="1"/>
</dbReference>
<dbReference type="EMBL" id="BAABAS010000006">
    <property type="protein sequence ID" value="GAA4232892.1"/>
    <property type="molecule type" value="Genomic_DNA"/>
</dbReference>
<accession>A0ABP8C357</accession>
<keyword evidence="1" id="KW-0812">Transmembrane</keyword>
<evidence type="ECO:0000313" key="4">
    <source>
        <dbReference type="Proteomes" id="UP001501710"/>
    </source>
</evidence>
<protein>
    <recommendedName>
        <fullName evidence="2">ABC transporter domain-containing protein</fullName>
    </recommendedName>
</protein>
<proteinExistence type="predicted"/>
<dbReference type="Gene3D" id="3.40.50.300">
    <property type="entry name" value="P-loop containing nucleotide triphosphate hydrolases"/>
    <property type="match status" value="1"/>
</dbReference>
<keyword evidence="1" id="KW-0472">Membrane</keyword>